<dbReference type="EMBL" id="ML208500">
    <property type="protein sequence ID" value="TFK63868.1"/>
    <property type="molecule type" value="Genomic_DNA"/>
</dbReference>
<keyword evidence="2" id="KW-1185">Reference proteome</keyword>
<proteinExistence type="predicted"/>
<name>A0ACD3ADY4_9AGAR</name>
<protein>
    <submittedName>
        <fullName evidence="1">Uncharacterized protein</fullName>
    </submittedName>
</protein>
<reference evidence="1 2" key="1">
    <citation type="journal article" date="2019" name="Nat. Ecol. Evol.">
        <title>Megaphylogeny resolves global patterns of mushroom evolution.</title>
        <authorList>
            <person name="Varga T."/>
            <person name="Krizsan K."/>
            <person name="Foldi C."/>
            <person name="Dima B."/>
            <person name="Sanchez-Garcia M."/>
            <person name="Sanchez-Ramirez S."/>
            <person name="Szollosi G.J."/>
            <person name="Szarkandi J.G."/>
            <person name="Papp V."/>
            <person name="Albert L."/>
            <person name="Andreopoulos W."/>
            <person name="Angelini C."/>
            <person name="Antonin V."/>
            <person name="Barry K.W."/>
            <person name="Bougher N.L."/>
            <person name="Buchanan P."/>
            <person name="Buyck B."/>
            <person name="Bense V."/>
            <person name="Catcheside P."/>
            <person name="Chovatia M."/>
            <person name="Cooper J."/>
            <person name="Damon W."/>
            <person name="Desjardin D."/>
            <person name="Finy P."/>
            <person name="Geml J."/>
            <person name="Haridas S."/>
            <person name="Hughes K."/>
            <person name="Justo A."/>
            <person name="Karasinski D."/>
            <person name="Kautmanova I."/>
            <person name="Kiss B."/>
            <person name="Kocsube S."/>
            <person name="Kotiranta H."/>
            <person name="LaButti K.M."/>
            <person name="Lechner B.E."/>
            <person name="Liimatainen K."/>
            <person name="Lipzen A."/>
            <person name="Lukacs Z."/>
            <person name="Mihaltcheva S."/>
            <person name="Morgado L.N."/>
            <person name="Niskanen T."/>
            <person name="Noordeloos M.E."/>
            <person name="Ohm R.A."/>
            <person name="Ortiz-Santana B."/>
            <person name="Ovrebo C."/>
            <person name="Racz N."/>
            <person name="Riley R."/>
            <person name="Savchenko A."/>
            <person name="Shiryaev A."/>
            <person name="Soop K."/>
            <person name="Spirin V."/>
            <person name="Szebenyi C."/>
            <person name="Tomsovsky M."/>
            <person name="Tulloss R.E."/>
            <person name="Uehling J."/>
            <person name="Grigoriev I.V."/>
            <person name="Vagvolgyi C."/>
            <person name="Papp T."/>
            <person name="Martin F.M."/>
            <person name="Miettinen O."/>
            <person name="Hibbett D.S."/>
            <person name="Nagy L.G."/>
        </authorList>
    </citation>
    <scope>NUCLEOTIDE SEQUENCE [LARGE SCALE GENOMIC DNA]</scope>
    <source>
        <strain evidence="1 2">NL-1719</strain>
    </source>
</reference>
<evidence type="ECO:0000313" key="1">
    <source>
        <dbReference type="EMBL" id="TFK63868.1"/>
    </source>
</evidence>
<dbReference type="Proteomes" id="UP000308600">
    <property type="component" value="Unassembled WGS sequence"/>
</dbReference>
<sequence length="81" mass="8415">MRFNLPNFLVLSLGLVQVSVSLARAIGRDDTTEFETRALRDCANSCEGALGCVVNAGTCSEAGRACYNACIGAGIPEFGGL</sequence>
<evidence type="ECO:0000313" key="2">
    <source>
        <dbReference type="Proteomes" id="UP000308600"/>
    </source>
</evidence>
<gene>
    <name evidence="1" type="ORF">BDN72DRAFT_298949</name>
</gene>
<organism evidence="1 2">
    <name type="scientific">Pluteus cervinus</name>
    <dbReference type="NCBI Taxonomy" id="181527"/>
    <lineage>
        <taxon>Eukaryota</taxon>
        <taxon>Fungi</taxon>
        <taxon>Dikarya</taxon>
        <taxon>Basidiomycota</taxon>
        <taxon>Agaricomycotina</taxon>
        <taxon>Agaricomycetes</taxon>
        <taxon>Agaricomycetidae</taxon>
        <taxon>Agaricales</taxon>
        <taxon>Pluteineae</taxon>
        <taxon>Pluteaceae</taxon>
        <taxon>Pluteus</taxon>
    </lineage>
</organism>
<accession>A0ACD3ADY4</accession>